<evidence type="ECO:0000256" key="1">
    <source>
        <dbReference type="SAM" id="MobiDB-lite"/>
    </source>
</evidence>
<evidence type="ECO:0000313" key="3">
    <source>
        <dbReference type="EMBL" id="VUZ45074.1"/>
    </source>
</evidence>
<feature type="compositionally biased region" description="Basic and acidic residues" evidence="1">
    <location>
        <begin position="480"/>
        <end position="491"/>
    </location>
</feature>
<proteinExistence type="predicted"/>
<feature type="domain" description="PDZ" evidence="2">
    <location>
        <begin position="59"/>
        <end position="130"/>
    </location>
</feature>
<feature type="compositionally biased region" description="Polar residues" evidence="1">
    <location>
        <begin position="654"/>
        <end position="673"/>
    </location>
</feature>
<dbReference type="EMBL" id="CABIJS010000155">
    <property type="protein sequence ID" value="VUZ45074.1"/>
    <property type="molecule type" value="Genomic_DNA"/>
</dbReference>
<keyword evidence="4" id="KW-1185">Reference proteome</keyword>
<evidence type="ECO:0000259" key="2">
    <source>
        <dbReference type="PROSITE" id="PS50106"/>
    </source>
</evidence>
<dbReference type="SMART" id="SM00228">
    <property type="entry name" value="PDZ"/>
    <property type="match status" value="4"/>
</dbReference>
<dbReference type="InterPro" id="IPR051342">
    <property type="entry name" value="PDZ_scaffold"/>
</dbReference>
<dbReference type="PANTHER" id="PTHR19964">
    <property type="entry name" value="MULTIPLE PDZ DOMAIN PROTEIN"/>
    <property type="match status" value="1"/>
</dbReference>
<evidence type="ECO:0000313" key="4">
    <source>
        <dbReference type="Proteomes" id="UP000321570"/>
    </source>
</evidence>
<reference evidence="3 4" key="1">
    <citation type="submission" date="2019-07" db="EMBL/GenBank/DDBJ databases">
        <authorList>
            <person name="Jastrzebski P J."/>
            <person name="Paukszto L."/>
            <person name="Jastrzebski P J."/>
        </authorList>
    </citation>
    <scope>NUCLEOTIDE SEQUENCE [LARGE SCALE GENOMIC DNA]</scope>
    <source>
        <strain evidence="3 4">WMS-il1</strain>
    </source>
</reference>
<feature type="domain" description="PDZ" evidence="2">
    <location>
        <begin position="688"/>
        <end position="747"/>
    </location>
</feature>
<gene>
    <name evidence="3" type="ORF">WMSIL1_LOCUS5042</name>
</gene>
<feature type="region of interest" description="Disordered" evidence="1">
    <location>
        <begin position="473"/>
        <end position="493"/>
    </location>
</feature>
<name>A0A564YEW5_HYMDI</name>
<dbReference type="InterPro" id="IPR001478">
    <property type="entry name" value="PDZ"/>
</dbReference>
<dbReference type="SUPFAM" id="SSF50156">
    <property type="entry name" value="PDZ domain-like"/>
    <property type="match status" value="4"/>
</dbReference>
<dbReference type="Proteomes" id="UP000321570">
    <property type="component" value="Unassembled WGS sequence"/>
</dbReference>
<protein>
    <recommendedName>
        <fullName evidence="2">PDZ domain-containing protein</fullName>
    </recommendedName>
</protein>
<dbReference type="InterPro" id="IPR036034">
    <property type="entry name" value="PDZ_sf"/>
</dbReference>
<accession>A0A564YEW5</accession>
<dbReference type="Pfam" id="PF00595">
    <property type="entry name" value="PDZ"/>
    <property type="match status" value="4"/>
</dbReference>
<dbReference type="AlphaFoldDB" id="A0A564YEW5"/>
<dbReference type="Gene3D" id="2.30.42.10">
    <property type="match status" value="4"/>
</dbReference>
<feature type="domain" description="PDZ" evidence="2">
    <location>
        <begin position="216"/>
        <end position="299"/>
    </location>
</feature>
<dbReference type="PANTHER" id="PTHR19964:SF92">
    <property type="entry name" value="PATJ HOMOLOG"/>
    <property type="match status" value="1"/>
</dbReference>
<organism evidence="3 4">
    <name type="scientific">Hymenolepis diminuta</name>
    <name type="common">Rat tapeworm</name>
    <dbReference type="NCBI Taxonomy" id="6216"/>
    <lineage>
        <taxon>Eukaryota</taxon>
        <taxon>Metazoa</taxon>
        <taxon>Spiralia</taxon>
        <taxon>Lophotrochozoa</taxon>
        <taxon>Platyhelminthes</taxon>
        <taxon>Cestoda</taxon>
        <taxon>Eucestoda</taxon>
        <taxon>Cyclophyllidea</taxon>
        <taxon>Hymenolepididae</taxon>
        <taxon>Hymenolepis</taxon>
    </lineage>
</organism>
<feature type="domain" description="PDZ" evidence="2">
    <location>
        <begin position="503"/>
        <end position="572"/>
    </location>
</feature>
<feature type="region of interest" description="Disordered" evidence="1">
    <location>
        <begin position="355"/>
        <end position="386"/>
    </location>
</feature>
<feature type="region of interest" description="Disordered" evidence="1">
    <location>
        <begin position="654"/>
        <end position="683"/>
    </location>
</feature>
<dbReference type="PROSITE" id="PS50106">
    <property type="entry name" value="PDZ"/>
    <property type="match status" value="4"/>
</dbReference>
<sequence length="764" mass="81891">DNLQRKYGELSGEIVIVEITIKEIQEILAVNKQNSSFAQVPQTHRSSSTVPVTSFQKPSIQANQRASKSLGISLCGNKDLNQMAVLVCGLRPGSIAEVDGRIAVGDQLLELNEHILYGRSHLNAGPLIRSCLLSVLHRYSGKKFKPPTSLCFVICRNPENLANMAVAPLSYATISHKIIRRNSAEIGSGVESSSSKSTTELRGSPIGRSTFEEVHATRLLRGRNGFGFAIMDKSFTNEPGIYIKQLVENSPAALDGTLRAGDRILRVDWHDALHASYESVLEWLRSARHQVRIVVSRVRLFTGDNRPSEDEEPYKMGFRKRLSAPLISSLIHAFMHPSSSSVSSKKSSLQFAPMENTAGSFSEESRGSGGAKSKTTQRPAESENFEYLSPAINSGKIRRASCPDTVIPGFSKRLAIKNFLGVVPMASLTQLAGPPIPVLPLSSGSGAEIEGSGAALRGRYEAALERFTASHRSRGQHCRNGVDKCDDHESASTRPILPGQKTLIRIRKNASLSLGISLIGGCETSLGVLQVHEIFPEGAVALDGRIQPGDRLLAVNDESLSNLPYAVAVSTIGAAFSGQTPLTNDADLSKVVAMTSPSHHADDTSNGSIAFVVERPGPGVQTKWYDQEVTVDFVKKPGRGLGLCIVERSGPPLVTSNGVSPGNNTATNASASPPNKLPPPSTERSGLGVIVCDLIKASTAQLDGRIMIGDQILAINDIDVENSSQEDVATLLKASQGTVSLRLGRLKNQPIPINSIAAAFNTEQ</sequence>
<feature type="non-terminal residue" evidence="3">
    <location>
        <position position="1"/>
    </location>
</feature>